<dbReference type="Pfam" id="PF00664">
    <property type="entry name" value="ABC_membrane"/>
    <property type="match status" value="1"/>
</dbReference>
<evidence type="ECO:0000259" key="7">
    <source>
        <dbReference type="PROSITE" id="PS50042"/>
    </source>
</evidence>
<dbReference type="InterPro" id="IPR003439">
    <property type="entry name" value="ABC_transporter-like_ATP-bd"/>
</dbReference>
<feature type="domain" description="ABC transmembrane type-1" evidence="9">
    <location>
        <begin position="39"/>
        <end position="312"/>
    </location>
</feature>
<dbReference type="InterPro" id="IPR018490">
    <property type="entry name" value="cNMP-bd_dom_sf"/>
</dbReference>
<dbReference type="InterPro" id="IPR014710">
    <property type="entry name" value="RmlC-like_jellyroll"/>
</dbReference>
<feature type="compositionally biased region" description="Basic and acidic residues" evidence="5">
    <location>
        <begin position="1059"/>
        <end position="1074"/>
    </location>
</feature>
<keyword evidence="4 6" id="KW-0472">Membrane</keyword>
<evidence type="ECO:0000259" key="8">
    <source>
        <dbReference type="PROSITE" id="PS50893"/>
    </source>
</evidence>
<dbReference type="PANTHER" id="PTHR43394:SF1">
    <property type="entry name" value="ATP-BINDING CASSETTE SUB-FAMILY B MEMBER 10, MITOCHONDRIAL"/>
    <property type="match status" value="1"/>
</dbReference>
<dbReference type="PROSITE" id="PS50893">
    <property type="entry name" value="ABC_TRANSPORTER_2"/>
    <property type="match status" value="1"/>
</dbReference>
<dbReference type="Pfam" id="PF00027">
    <property type="entry name" value="cNMP_binding"/>
    <property type="match status" value="1"/>
</dbReference>
<feature type="region of interest" description="Disordered" evidence="5">
    <location>
        <begin position="1049"/>
        <end position="1074"/>
    </location>
</feature>
<evidence type="ECO:0000256" key="2">
    <source>
        <dbReference type="ARBA" id="ARBA00022692"/>
    </source>
</evidence>
<feature type="transmembrane region" description="Helical" evidence="6">
    <location>
        <begin position="62"/>
        <end position="83"/>
    </location>
</feature>
<evidence type="ECO:0000313" key="11">
    <source>
        <dbReference type="Proteomes" id="UP001441944"/>
    </source>
</evidence>
<accession>A0ABQ0AGS3</accession>
<dbReference type="InterPro" id="IPR011527">
    <property type="entry name" value="ABC1_TM_dom"/>
</dbReference>
<dbReference type="GO" id="GO:0005524">
    <property type="term" value="F:ATP binding"/>
    <property type="evidence" value="ECO:0007669"/>
    <property type="project" value="UniProtKB-KW"/>
</dbReference>
<dbReference type="SUPFAM" id="SSF51206">
    <property type="entry name" value="cAMP-binding domain-like"/>
    <property type="match status" value="1"/>
</dbReference>
<dbReference type="InterPro" id="IPR027417">
    <property type="entry name" value="P-loop_NTPase"/>
</dbReference>
<keyword evidence="11" id="KW-1185">Reference proteome</keyword>
<gene>
    <name evidence="10" type="ORF">NBRC116598_05060</name>
</gene>
<feature type="domain" description="Cyclic nucleotide-binding" evidence="7">
    <location>
        <begin position="902"/>
        <end position="1005"/>
    </location>
</feature>
<dbReference type="SUPFAM" id="SSF90123">
    <property type="entry name" value="ABC transporter transmembrane region"/>
    <property type="match status" value="1"/>
</dbReference>
<comment type="caution">
    <text evidence="10">The sequence shown here is derived from an EMBL/GenBank/DDBJ whole genome shotgun (WGS) entry which is preliminary data.</text>
</comment>
<dbReference type="PANTHER" id="PTHR43394">
    <property type="entry name" value="ATP-DEPENDENT PERMEASE MDL1, MITOCHONDRIAL"/>
    <property type="match status" value="1"/>
</dbReference>
<dbReference type="Proteomes" id="UP001441944">
    <property type="component" value="Unassembled WGS sequence"/>
</dbReference>
<evidence type="ECO:0000256" key="6">
    <source>
        <dbReference type="SAM" id="Phobius"/>
    </source>
</evidence>
<dbReference type="InterPro" id="IPR039421">
    <property type="entry name" value="Type_1_exporter"/>
</dbReference>
<proteinExistence type="predicted"/>
<evidence type="ECO:0000256" key="4">
    <source>
        <dbReference type="ARBA" id="ARBA00023136"/>
    </source>
</evidence>
<protein>
    <submittedName>
        <fullName evidence="10">ABC transporter ATP-binding protein</fullName>
    </submittedName>
</protein>
<dbReference type="Gene3D" id="2.60.120.10">
    <property type="entry name" value="Jelly Rolls"/>
    <property type="match status" value="1"/>
</dbReference>
<keyword evidence="3 6" id="KW-1133">Transmembrane helix</keyword>
<evidence type="ECO:0000256" key="5">
    <source>
        <dbReference type="SAM" id="MobiDB-lite"/>
    </source>
</evidence>
<evidence type="ECO:0000313" key="10">
    <source>
        <dbReference type="EMBL" id="GAA6195062.1"/>
    </source>
</evidence>
<organism evidence="10 11">
    <name type="scientific">Pseudophaeobacter arcticus</name>
    <dbReference type="NCBI Taxonomy" id="385492"/>
    <lineage>
        <taxon>Bacteria</taxon>
        <taxon>Pseudomonadati</taxon>
        <taxon>Pseudomonadota</taxon>
        <taxon>Alphaproteobacteria</taxon>
        <taxon>Rhodobacterales</taxon>
        <taxon>Paracoccaceae</taxon>
        <taxon>Pseudophaeobacter</taxon>
    </lineage>
</organism>
<dbReference type="Gene3D" id="1.20.1560.10">
    <property type="entry name" value="ABC transporter type 1, transmembrane domain"/>
    <property type="match status" value="1"/>
</dbReference>
<dbReference type="InterPro" id="IPR036640">
    <property type="entry name" value="ABC1_TM_sf"/>
</dbReference>
<dbReference type="RefSeq" id="WP_353397056.1">
    <property type="nucleotide sequence ID" value="NZ_BAABWU010000001.1"/>
</dbReference>
<dbReference type="PROSITE" id="PS50042">
    <property type="entry name" value="CNMP_BINDING_3"/>
    <property type="match status" value="1"/>
</dbReference>
<sequence length="1074" mass="118784">MPRTLFSFIWRYSKRQQMGLLALTLLIFPFLFASLELPKRIINDAIGAPTPRVEVWGHEMSQVEYLLVLCCGFLAAVIIAGVLKMRLNTAKGVTAERLLRRLRYTLISRMIRFPKPYFRTTSQGELVSMITSESEPMGGLMGDALAQPVFQAGQMLTIVAFLFMQSVWFGLVSIALIPLQAWLIPMLQRQINLLNKERIQQVRALAAEIGETAAGISDLRGNGGWRYRLAQISDRLGRLFEIRRRIYNKKYFMKFLNNLIGHMTPFVFYSAGGVLAIRGEITVGALVAGLAAYKDLSAPWKELLTYYNQMQDMGLRWSVMTERFAPKDMIDANLIEGMPDNLPHLRGDVVFRNVSLRDSEGNMVIENLSLTIPQGARVAVKSSSDAERAAFAQLLTREVLPTRGSITVAGHRLEALHQAVIAARVGYAHSHPYLFSGSLGDNVLMPLRSAPSLPRPSVTVERQIAEAIRAGNSPDPLEADWVSPALAGLGSEDDMRDWWFQLIEAMGADQHLFRRTLHAQLQPGAHPLLEKHIVRLRPLIKRRLIKAGLDSAVLHFDPESFNPAVPLASNMLFATPTRDIAPEELLAPGQLFYQVIRDQQLAEETLEIGLGVAETLIKTFGRDDLDHPLFQRLGLDAELYCRLCNAAEEYAALESAGRSESRSKAGARSGRQGLSEASRAALMTLPFLLSAEQIGPGFPAAFKARILKIRATSGGALTARSQGLFVPLNAGSYVPRLSVMENALFGKVSLHAGDKARQVEALVSEVVTDHGLQKRLAMILYDLPTGLGGSLLDPVFQERAAFTRAAIKRPDVLILDRALASHDSDSRLRTRDRLRALMPATTMIFLEEEFRHPERYDLFVEIHDGHIDGRVGGVERRQKDRSEGLVAEDFRQKLDVIGRAGLFTQLDARNQRLLAFSAQWHRVAEGDLVFSRGESGDAVYLCLEGRAELLWPEALADMAPIAVIEPGRLIGDLAVILRQPREMDLRAVEPCLFLRIGAEEYRAVIESDAGVATQLLETVSGHLVALASKVRAAGLPAMGFSGDVETAAEVSSSDTGFAPKERIEPKEPKEDEPG</sequence>
<comment type="subcellular location">
    <subcellularLocation>
        <location evidence="1">Cell membrane</location>
        <topology evidence="1">Multi-pass membrane protein</topology>
    </subcellularLocation>
</comment>
<dbReference type="PROSITE" id="PS50929">
    <property type="entry name" value="ABC_TM1F"/>
    <property type="match status" value="1"/>
</dbReference>
<dbReference type="EMBL" id="BAABWU010000001">
    <property type="protein sequence ID" value="GAA6195062.1"/>
    <property type="molecule type" value="Genomic_DNA"/>
</dbReference>
<evidence type="ECO:0000259" key="9">
    <source>
        <dbReference type="PROSITE" id="PS50929"/>
    </source>
</evidence>
<dbReference type="CDD" id="cd07346">
    <property type="entry name" value="ABC_6TM_exporters"/>
    <property type="match status" value="1"/>
</dbReference>
<evidence type="ECO:0000256" key="1">
    <source>
        <dbReference type="ARBA" id="ARBA00004651"/>
    </source>
</evidence>
<dbReference type="CDD" id="cd00038">
    <property type="entry name" value="CAP_ED"/>
    <property type="match status" value="1"/>
</dbReference>
<keyword evidence="2 6" id="KW-0812">Transmembrane</keyword>
<dbReference type="InterPro" id="IPR000595">
    <property type="entry name" value="cNMP-bd_dom"/>
</dbReference>
<name>A0ABQ0AGS3_9RHOB</name>
<dbReference type="SMART" id="SM00100">
    <property type="entry name" value="cNMP"/>
    <property type="match status" value="1"/>
</dbReference>
<feature type="domain" description="ABC transporter" evidence="8">
    <location>
        <begin position="635"/>
        <end position="889"/>
    </location>
</feature>
<reference evidence="10 11" key="1">
    <citation type="submission" date="2024-04" db="EMBL/GenBank/DDBJ databases">
        <title>Draft genome sequence of Pseudophaeobacter arcticus NBRC 116598.</title>
        <authorList>
            <person name="Miyakawa T."/>
            <person name="Kusuya Y."/>
            <person name="Miura T."/>
        </authorList>
    </citation>
    <scope>NUCLEOTIDE SEQUENCE [LARGE SCALE GENOMIC DNA]</scope>
    <source>
        <strain evidence="10 11">SU-CL00105</strain>
    </source>
</reference>
<keyword evidence="10" id="KW-0067">ATP-binding</keyword>
<dbReference type="Gene3D" id="3.40.50.300">
    <property type="entry name" value="P-loop containing nucleotide triphosphate hydrolases"/>
    <property type="match status" value="2"/>
</dbReference>
<evidence type="ECO:0000256" key="3">
    <source>
        <dbReference type="ARBA" id="ARBA00022989"/>
    </source>
</evidence>
<dbReference type="SUPFAM" id="SSF52540">
    <property type="entry name" value="P-loop containing nucleoside triphosphate hydrolases"/>
    <property type="match status" value="2"/>
</dbReference>
<keyword evidence="10" id="KW-0547">Nucleotide-binding</keyword>
<feature type="transmembrane region" description="Helical" evidence="6">
    <location>
        <begin position="158"/>
        <end position="183"/>
    </location>
</feature>